<dbReference type="HOGENOM" id="CLU_007337_3_0_1"/>
<name>A0A0C9TFD6_PAXIN</name>
<dbReference type="Proteomes" id="UP000053647">
    <property type="component" value="Unassembled WGS sequence"/>
</dbReference>
<keyword evidence="2" id="KW-1185">Reference proteome</keyword>
<accession>A0A0C9TFD6</accession>
<reference evidence="1 2" key="1">
    <citation type="submission" date="2014-06" db="EMBL/GenBank/DDBJ databases">
        <authorList>
            <consortium name="DOE Joint Genome Institute"/>
            <person name="Kuo A."/>
            <person name="Kohler A."/>
            <person name="Nagy L.G."/>
            <person name="Floudas D."/>
            <person name="Copeland A."/>
            <person name="Barry K.W."/>
            <person name="Cichocki N."/>
            <person name="Veneault-Fourrey C."/>
            <person name="LaButti K."/>
            <person name="Lindquist E.A."/>
            <person name="Lipzen A."/>
            <person name="Lundell T."/>
            <person name="Morin E."/>
            <person name="Murat C."/>
            <person name="Sun H."/>
            <person name="Tunlid A."/>
            <person name="Henrissat B."/>
            <person name="Grigoriev I.V."/>
            <person name="Hibbett D.S."/>
            <person name="Martin F."/>
            <person name="Nordberg H.P."/>
            <person name="Cantor M.N."/>
            <person name="Hua S.X."/>
        </authorList>
    </citation>
    <scope>NUCLEOTIDE SEQUENCE [LARGE SCALE GENOMIC DNA]</scope>
    <source>
        <strain evidence="1 2">ATCC 200175</strain>
    </source>
</reference>
<organism evidence="1 2">
    <name type="scientific">Paxillus involutus ATCC 200175</name>
    <dbReference type="NCBI Taxonomy" id="664439"/>
    <lineage>
        <taxon>Eukaryota</taxon>
        <taxon>Fungi</taxon>
        <taxon>Dikarya</taxon>
        <taxon>Basidiomycota</taxon>
        <taxon>Agaricomycotina</taxon>
        <taxon>Agaricomycetes</taxon>
        <taxon>Agaricomycetidae</taxon>
        <taxon>Boletales</taxon>
        <taxon>Paxilineae</taxon>
        <taxon>Paxillaceae</taxon>
        <taxon>Paxillus</taxon>
    </lineage>
</organism>
<reference evidence="2" key="2">
    <citation type="submission" date="2015-01" db="EMBL/GenBank/DDBJ databases">
        <title>Evolutionary Origins and Diversification of the Mycorrhizal Mutualists.</title>
        <authorList>
            <consortium name="DOE Joint Genome Institute"/>
            <consortium name="Mycorrhizal Genomics Consortium"/>
            <person name="Kohler A."/>
            <person name="Kuo A."/>
            <person name="Nagy L.G."/>
            <person name="Floudas D."/>
            <person name="Copeland A."/>
            <person name="Barry K.W."/>
            <person name="Cichocki N."/>
            <person name="Veneault-Fourrey C."/>
            <person name="LaButti K."/>
            <person name="Lindquist E.A."/>
            <person name="Lipzen A."/>
            <person name="Lundell T."/>
            <person name="Morin E."/>
            <person name="Murat C."/>
            <person name="Riley R."/>
            <person name="Ohm R."/>
            <person name="Sun H."/>
            <person name="Tunlid A."/>
            <person name="Henrissat B."/>
            <person name="Grigoriev I.V."/>
            <person name="Hibbett D.S."/>
            <person name="Martin F."/>
        </authorList>
    </citation>
    <scope>NUCLEOTIDE SEQUENCE [LARGE SCALE GENOMIC DNA]</scope>
    <source>
        <strain evidence="2">ATCC 200175</strain>
    </source>
</reference>
<sequence>LEFVKMIQAASLDDPVNKMSAEGVQRLRNPPQAPIDLESSGVRLSMSMYLALEHSSQDAYEQIRRSIQLNLSDSPAAEDILSFHAVEKKIASYTGVEYIETDMCPESCVGFTGPFTDLETCPVSSCGASRWDPGRLRASNGRVKVAAKKFTTIPLGPQLQAQYRDPQSARSMCY</sequence>
<dbReference type="AlphaFoldDB" id="A0A0C9TFD6"/>
<proteinExistence type="predicted"/>
<evidence type="ECO:0000313" key="2">
    <source>
        <dbReference type="Proteomes" id="UP000053647"/>
    </source>
</evidence>
<feature type="non-terminal residue" evidence="1">
    <location>
        <position position="174"/>
    </location>
</feature>
<dbReference type="OrthoDB" id="3261594at2759"/>
<protein>
    <submittedName>
        <fullName evidence="1">Uncharacterized protein</fullName>
    </submittedName>
</protein>
<gene>
    <name evidence="1" type="ORF">PAXINDRAFT_38896</name>
</gene>
<dbReference type="EMBL" id="KN820588">
    <property type="protein sequence ID" value="KIJ05981.1"/>
    <property type="molecule type" value="Genomic_DNA"/>
</dbReference>
<evidence type="ECO:0000313" key="1">
    <source>
        <dbReference type="EMBL" id="KIJ05981.1"/>
    </source>
</evidence>
<feature type="non-terminal residue" evidence="1">
    <location>
        <position position="1"/>
    </location>
</feature>